<comment type="caution">
    <text evidence="1">The sequence shown here is derived from an EMBL/GenBank/DDBJ whole genome shotgun (WGS) entry which is preliminary data.</text>
</comment>
<gene>
    <name evidence="1" type="ORF">LS80_002590</name>
</gene>
<accession>A0A4U8THE5</accession>
<name>A0A4U8THE5_9HELI</name>
<reference evidence="1 2" key="1">
    <citation type="journal article" date="2014" name="Genome Announc.">
        <title>Draft genome sequences of eight enterohepatic helicobacter species isolated from both laboratory and wild rodents.</title>
        <authorList>
            <person name="Sheh A."/>
            <person name="Shen Z."/>
            <person name="Fox J.G."/>
        </authorList>
    </citation>
    <scope>NUCLEOTIDE SEQUENCE [LARGE SCALE GENOMIC DNA]</scope>
    <source>
        <strain evidence="1 2">ATCC 49310</strain>
    </source>
</reference>
<protein>
    <submittedName>
        <fullName evidence="1">Uncharacterized protein</fullName>
    </submittedName>
</protein>
<sequence>MKFLLSQCYRDNTRINHSIIVLQQDAINIALHECYRSLSYANYEFHAATLQSHSTLQYDIYVVLRRYLQS</sequence>
<evidence type="ECO:0000313" key="2">
    <source>
        <dbReference type="Proteomes" id="UP000029861"/>
    </source>
</evidence>
<proteinExistence type="predicted"/>
<dbReference type="RefSeq" id="WP_138120770.1">
    <property type="nucleotide sequence ID" value="NZ_FZND01000024.1"/>
</dbReference>
<dbReference type="AlphaFoldDB" id="A0A4U8THE5"/>
<dbReference type="Proteomes" id="UP000029861">
    <property type="component" value="Unassembled WGS sequence"/>
</dbReference>
<dbReference type="EMBL" id="JRPK02000005">
    <property type="protein sequence ID" value="TLD99114.1"/>
    <property type="molecule type" value="Genomic_DNA"/>
</dbReference>
<evidence type="ECO:0000313" key="1">
    <source>
        <dbReference type="EMBL" id="TLD99114.1"/>
    </source>
</evidence>
<organism evidence="1 2">
    <name type="scientific">Helicobacter trogontum</name>
    <dbReference type="NCBI Taxonomy" id="50960"/>
    <lineage>
        <taxon>Bacteria</taxon>
        <taxon>Pseudomonadati</taxon>
        <taxon>Campylobacterota</taxon>
        <taxon>Epsilonproteobacteria</taxon>
        <taxon>Campylobacterales</taxon>
        <taxon>Helicobacteraceae</taxon>
        <taxon>Helicobacter</taxon>
    </lineage>
</organism>